<reference evidence="1" key="1">
    <citation type="submission" date="2021-06" db="EMBL/GenBank/DDBJ databases">
        <authorList>
            <person name="Kallberg Y."/>
            <person name="Tangrot J."/>
            <person name="Rosling A."/>
        </authorList>
    </citation>
    <scope>NUCLEOTIDE SEQUENCE</scope>
    <source>
        <strain evidence="1">CL356</strain>
    </source>
</reference>
<organism evidence="1 2">
    <name type="scientific">Acaulospora colombiana</name>
    <dbReference type="NCBI Taxonomy" id="27376"/>
    <lineage>
        <taxon>Eukaryota</taxon>
        <taxon>Fungi</taxon>
        <taxon>Fungi incertae sedis</taxon>
        <taxon>Mucoromycota</taxon>
        <taxon>Glomeromycotina</taxon>
        <taxon>Glomeromycetes</taxon>
        <taxon>Diversisporales</taxon>
        <taxon>Acaulosporaceae</taxon>
        <taxon>Acaulospora</taxon>
    </lineage>
</organism>
<accession>A0ACA9LR10</accession>
<dbReference type="Proteomes" id="UP000789525">
    <property type="component" value="Unassembled WGS sequence"/>
</dbReference>
<evidence type="ECO:0000313" key="2">
    <source>
        <dbReference type="Proteomes" id="UP000789525"/>
    </source>
</evidence>
<name>A0ACA9LR10_9GLOM</name>
<protein>
    <submittedName>
        <fullName evidence="1">13642_t:CDS:1</fullName>
    </submittedName>
</protein>
<sequence length="52" mass="5875">MDDFSSKKGVTSSLNPLTEKSNLLGTKDTKQQHKNTVSERKEDTWTTETFQG</sequence>
<keyword evidence="2" id="KW-1185">Reference proteome</keyword>
<dbReference type="EMBL" id="CAJVPT010007100">
    <property type="protein sequence ID" value="CAG8537346.1"/>
    <property type="molecule type" value="Genomic_DNA"/>
</dbReference>
<evidence type="ECO:0000313" key="1">
    <source>
        <dbReference type="EMBL" id="CAG8537346.1"/>
    </source>
</evidence>
<proteinExistence type="predicted"/>
<comment type="caution">
    <text evidence="1">The sequence shown here is derived from an EMBL/GenBank/DDBJ whole genome shotgun (WGS) entry which is preliminary data.</text>
</comment>
<gene>
    <name evidence="1" type="ORF">ACOLOM_LOCUS4325</name>
</gene>